<evidence type="ECO:0000313" key="2">
    <source>
        <dbReference type="Proteomes" id="UP000247569"/>
    </source>
</evidence>
<evidence type="ECO:0000313" key="1">
    <source>
        <dbReference type="EMBL" id="PXX61698.1"/>
    </source>
</evidence>
<name>A0A318JXJ3_9NOCA</name>
<reference evidence="1 2" key="1">
    <citation type="submission" date="2018-05" db="EMBL/GenBank/DDBJ databases">
        <title>Genomic Encyclopedia of Type Strains, Phase IV (KMG-IV): sequencing the most valuable type-strain genomes for metagenomic binning, comparative biology and taxonomic classification.</title>
        <authorList>
            <person name="Goeker M."/>
        </authorList>
    </citation>
    <scope>NUCLEOTIDE SEQUENCE [LARGE SCALE GENOMIC DNA]</scope>
    <source>
        <strain evidence="1 2">DSM 44704</strain>
    </source>
</reference>
<gene>
    <name evidence="1" type="ORF">DFR70_108256</name>
</gene>
<dbReference type="Pfam" id="PF02575">
    <property type="entry name" value="YbaB_DNA_bd"/>
    <property type="match status" value="1"/>
</dbReference>
<dbReference type="AlphaFoldDB" id="A0A318JXJ3"/>
<dbReference type="InterPro" id="IPR004401">
    <property type="entry name" value="YbaB/EbfC"/>
</dbReference>
<keyword evidence="1" id="KW-0238">DNA-binding</keyword>
<dbReference type="Gene3D" id="3.30.1310.10">
    <property type="entry name" value="Nucleoid-associated protein YbaB-like domain"/>
    <property type="match status" value="2"/>
</dbReference>
<organism evidence="1 2">
    <name type="scientific">Nocardia tenerifensis</name>
    <dbReference type="NCBI Taxonomy" id="228006"/>
    <lineage>
        <taxon>Bacteria</taxon>
        <taxon>Bacillati</taxon>
        <taxon>Actinomycetota</taxon>
        <taxon>Actinomycetes</taxon>
        <taxon>Mycobacteriales</taxon>
        <taxon>Nocardiaceae</taxon>
        <taxon>Nocardia</taxon>
    </lineage>
</organism>
<dbReference type="EMBL" id="QJKF01000008">
    <property type="protein sequence ID" value="PXX61698.1"/>
    <property type="molecule type" value="Genomic_DNA"/>
</dbReference>
<dbReference type="GO" id="GO:0003677">
    <property type="term" value="F:DNA binding"/>
    <property type="evidence" value="ECO:0007669"/>
    <property type="project" value="UniProtKB-KW"/>
</dbReference>
<accession>A0A318JXJ3</accession>
<proteinExistence type="predicted"/>
<sequence length="249" mass="26385">MHDPNERLRTEVAQVVADVHRLIAGFAEAKRQHQAVTASASAERGLIVVVADVSGALTEVYFEDDIEQLGYHQIARGVVQAAQRAAAQVKSKADEIISAQRGSLLGLPKLSDLVDWVPDEQELPSPPAALLTPPAEREPVADTAEQAGLLELQEQRARLFATASAGGRRVSVAVNADGVLIDLQFSGAVGDLDYEQIAEAIVAASGAAVAAVARKVADLYAPTVEDDRPSFPGSDVVLAGLDRLRDQLR</sequence>
<protein>
    <submittedName>
        <fullName evidence="1">YbaB/EbfC DNA-binding family protein</fullName>
    </submittedName>
</protein>
<dbReference type="InterPro" id="IPR036894">
    <property type="entry name" value="YbaB-like_sf"/>
</dbReference>
<comment type="caution">
    <text evidence="1">The sequence shown here is derived from an EMBL/GenBank/DDBJ whole genome shotgun (WGS) entry which is preliminary data.</text>
</comment>
<keyword evidence="2" id="KW-1185">Reference proteome</keyword>
<dbReference type="SUPFAM" id="SSF82607">
    <property type="entry name" value="YbaB-like"/>
    <property type="match status" value="2"/>
</dbReference>
<dbReference type="Proteomes" id="UP000247569">
    <property type="component" value="Unassembled WGS sequence"/>
</dbReference>